<keyword evidence="3 6" id="KW-0238">DNA-binding</keyword>
<dbReference type="GO" id="GO:0009379">
    <property type="term" value="C:Holliday junction helicase complex"/>
    <property type="evidence" value="ECO:0007669"/>
    <property type="project" value="InterPro"/>
</dbReference>
<evidence type="ECO:0000313" key="9">
    <source>
        <dbReference type="Proteomes" id="UP000054874"/>
    </source>
</evidence>
<dbReference type="InterPro" id="IPR003583">
    <property type="entry name" value="Hlx-hairpin-Hlx_DNA-bd_motif"/>
</dbReference>
<evidence type="ECO:0000256" key="2">
    <source>
        <dbReference type="ARBA" id="ARBA00022763"/>
    </source>
</evidence>
<proteinExistence type="inferred from homology"/>
<dbReference type="SUPFAM" id="SSF46929">
    <property type="entry name" value="DNA helicase RuvA subunit, C-terminal domain"/>
    <property type="match status" value="1"/>
</dbReference>
<dbReference type="OrthoDB" id="5293449at2"/>
<dbReference type="NCBIfam" id="TIGR00084">
    <property type="entry name" value="ruvA"/>
    <property type="match status" value="1"/>
</dbReference>
<dbReference type="Gene3D" id="2.40.50.140">
    <property type="entry name" value="Nucleic acid-binding proteins"/>
    <property type="match status" value="1"/>
</dbReference>
<keyword evidence="8" id="KW-0347">Helicase</keyword>
<dbReference type="HAMAP" id="MF_00031">
    <property type="entry name" value="DNA_HJ_migration_RuvA"/>
    <property type="match status" value="1"/>
</dbReference>
<dbReference type="GO" id="GO:0048476">
    <property type="term" value="C:Holliday junction resolvase complex"/>
    <property type="evidence" value="ECO:0007669"/>
    <property type="project" value="UniProtKB-UniRule"/>
</dbReference>
<accession>A0A0V8QG25</accession>
<dbReference type="SUPFAM" id="SSF50249">
    <property type="entry name" value="Nucleic acid-binding proteins"/>
    <property type="match status" value="1"/>
</dbReference>
<keyword evidence="8" id="KW-0067">ATP-binding</keyword>
<comment type="caution">
    <text evidence="8">The sequence shown here is derived from an EMBL/GenBank/DDBJ whole genome shotgun (WGS) entry which is preliminary data.</text>
</comment>
<feature type="region of interest" description="Domain I" evidence="6">
    <location>
        <begin position="1"/>
        <end position="64"/>
    </location>
</feature>
<dbReference type="InterPro" id="IPR013849">
    <property type="entry name" value="DNA_helicase_Holl-junc_RuvA_I"/>
</dbReference>
<keyword evidence="2 6" id="KW-0227">DNA damage</keyword>
<dbReference type="InterPro" id="IPR011114">
    <property type="entry name" value="RuvA_C"/>
</dbReference>
<dbReference type="CDD" id="cd14332">
    <property type="entry name" value="UBA_RuvA_C"/>
    <property type="match status" value="1"/>
</dbReference>
<keyword evidence="4 6" id="KW-0233">DNA recombination</keyword>
<dbReference type="InterPro" id="IPR012340">
    <property type="entry name" value="NA-bd_OB-fold"/>
</dbReference>
<dbReference type="GO" id="GO:0006310">
    <property type="term" value="P:DNA recombination"/>
    <property type="evidence" value="ECO:0007669"/>
    <property type="project" value="UniProtKB-UniRule"/>
</dbReference>
<keyword evidence="8" id="KW-0547">Nucleotide-binding</keyword>
<keyword evidence="1 6" id="KW-0963">Cytoplasm</keyword>
<comment type="similarity">
    <text evidence="6">Belongs to the RuvA family.</text>
</comment>
<protein>
    <recommendedName>
        <fullName evidence="6">Holliday junction branch migration complex subunit RuvA</fullName>
    </recommendedName>
</protein>
<dbReference type="STRING" id="290052.ASU35_08410"/>
<dbReference type="SUPFAM" id="SSF47781">
    <property type="entry name" value="RuvA domain 2-like"/>
    <property type="match status" value="1"/>
</dbReference>
<keyword evidence="8" id="KW-0378">Hydrolase</keyword>
<gene>
    <name evidence="6" type="primary">ruvA</name>
    <name evidence="8" type="ORF">ASU35_08410</name>
</gene>
<dbReference type="GO" id="GO:0005737">
    <property type="term" value="C:cytoplasm"/>
    <property type="evidence" value="ECO:0007669"/>
    <property type="project" value="UniProtKB-SubCell"/>
</dbReference>
<comment type="domain">
    <text evidence="6">Has three domains with a flexible linker between the domains II and III and assumes an 'L' shape. Domain III is highly mobile and contacts RuvB.</text>
</comment>
<dbReference type="GO" id="GO:0005524">
    <property type="term" value="F:ATP binding"/>
    <property type="evidence" value="ECO:0007669"/>
    <property type="project" value="InterPro"/>
</dbReference>
<dbReference type="Proteomes" id="UP000054874">
    <property type="component" value="Unassembled WGS sequence"/>
</dbReference>
<feature type="region of interest" description="Domain III" evidence="6">
    <location>
        <begin position="154"/>
        <end position="205"/>
    </location>
</feature>
<dbReference type="Gene3D" id="1.10.8.10">
    <property type="entry name" value="DNA helicase RuvA subunit, C-terminal domain"/>
    <property type="match status" value="1"/>
</dbReference>
<dbReference type="Pfam" id="PF01330">
    <property type="entry name" value="RuvA_N"/>
    <property type="match status" value="1"/>
</dbReference>
<dbReference type="SMART" id="SM00278">
    <property type="entry name" value="HhH1"/>
    <property type="match status" value="2"/>
</dbReference>
<dbReference type="Pfam" id="PF14520">
    <property type="entry name" value="HHH_5"/>
    <property type="match status" value="1"/>
</dbReference>
<reference evidence="8 9" key="1">
    <citation type="submission" date="2015-11" db="EMBL/GenBank/DDBJ databases">
        <title>Butyribacter intestini gen. nov., sp. nov., a butyric acid-producing bacterium of the family Lachnospiraceae isolated from the human faeces.</title>
        <authorList>
            <person name="Zou Y."/>
            <person name="Xue W."/>
            <person name="Luo G."/>
            <person name="Lv M."/>
        </authorList>
    </citation>
    <scope>NUCLEOTIDE SEQUENCE [LARGE SCALE GENOMIC DNA]</scope>
    <source>
        <strain evidence="8 9">ACET-33324</strain>
    </source>
</reference>
<dbReference type="InterPro" id="IPR000085">
    <property type="entry name" value="RuvA"/>
</dbReference>
<dbReference type="GO" id="GO:0006281">
    <property type="term" value="P:DNA repair"/>
    <property type="evidence" value="ECO:0007669"/>
    <property type="project" value="UniProtKB-UniRule"/>
</dbReference>
<comment type="function">
    <text evidence="6">The RuvA-RuvB-RuvC complex processes Holliday junction (HJ) DNA during genetic recombination and DNA repair, while the RuvA-RuvB complex plays an important role in the rescue of blocked DNA replication forks via replication fork reversal (RFR). RuvA specifically binds to HJ cruciform DNA, conferring on it an open structure. The RuvB hexamer acts as an ATP-dependent pump, pulling dsDNA into and through the RuvAB complex. HJ branch migration allows RuvC to scan DNA until it finds its consensus sequence, where it cleaves and resolves the cruciform DNA.</text>
</comment>
<dbReference type="InterPro" id="IPR036267">
    <property type="entry name" value="RuvA_C_sf"/>
</dbReference>
<dbReference type="EMBL" id="LNAM01000113">
    <property type="protein sequence ID" value="KSV59521.1"/>
    <property type="molecule type" value="Genomic_DNA"/>
</dbReference>
<sequence>MIAYIKGELVTTYSDGIVVEQNGIGYEIGVPLSVMSELPSPGEEVKIHTYLYVREDAMKLYGFLTRDDLEIFKLLITVSGIGPKGALGILSAMTPDDLRFAILAGDTKTIAKAPGIGQKTAAKLVLELKDKLNLSDAFEERLSKGSGENAAREAGNHIRNEAVEALTALGYTSTDALKAVRQVELTEGMSVEELLKQSLKYISFI</sequence>
<dbReference type="AlphaFoldDB" id="A0A0V8QG25"/>
<name>A0A0V8QG25_9FIRM</name>
<feature type="domain" description="Helix-hairpin-helix DNA-binding motif class 1" evidence="7">
    <location>
        <begin position="73"/>
        <end position="92"/>
    </location>
</feature>
<dbReference type="RefSeq" id="WP_058352229.1">
    <property type="nucleotide sequence ID" value="NZ_CABMMD010000113.1"/>
</dbReference>
<evidence type="ECO:0000313" key="8">
    <source>
        <dbReference type="EMBL" id="KSV59521.1"/>
    </source>
</evidence>
<dbReference type="GO" id="GO:0009378">
    <property type="term" value="F:four-way junction helicase activity"/>
    <property type="evidence" value="ECO:0007669"/>
    <property type="project" value="InterPro"/>
</dbReference>
<dbReference type="Pfam" id="PF07499">
    <property type="entry name" value="RuvA_C"/>
    <property type="match status" value="1"/>
</dbReference>
<dbReference type="GO" id="GO:0000400">
    <property type="term" value="F:four-way junction DNA binding"/>
    <property type="evidence" value="ECO:0007669"/>
    <property type="project" value="UniProtKB-UniRule"/>
</dbReference>
<comment type="caution">
    <text evidence="6">Lacks conserved residue(s) required for the propagation of feature annotation.</text>
</comment>
<keyword evidence="9" id="KW-1185">Reference proteome</keyword>
<dbReference type="Gene3D" id="1.10.150.20">
    <property type="entry name" value="5' to 3' exonuclease, C-terminal subdomain"/>
    <property type="match status" value="1"/>
</dbReference>
<comment type="subunit">
    <text evidence="6">Homotetramer. Forms an RuvA(8)-RuvB(12)-Holliday junction (HJ) complex. HJ DNA is sandwiched between 2 RuvA tetramers; dsDNA enters through RuvA and exits via RuvB. An RuvB hexamer assembles on each DNA strand where it exits the tetramer. Each RuvB hexamer is contacted by two RuvA subunits (via domain III) on 2 adjacent RuvB subunits; this complex drives branch migration. In the full resolvosome a probable DNA-RuvA(4)-RuvB(12)-RuvC(2) complex forms which resolves the HJ.</text>
</comment>
<evidence type="ECO:0000256" key="5">
    <source>
        <dbReference type="ARBA" id="ARBA00023204"/>
    </source>
</evidence>
<comment type="subcellular location">
    <subcellularLocation>
        <location evidence="6">Cytoplasm</location>
    </subcellularLocation>
</comment>
<dbReference type="InterPro" id="IPR010994">
    <property type="entry name" value="RuvA_2-like"/>
</dbReference>
<evidence type="ECO:0000256" key="1">
    <source>
        <dbReference type="ARBA" id="ARBA00022490"/>
    </source>
</evidence>
<evidence type="ECO:0000256" key="4">
    <source>
        <dbReference type="ARBA" id="ARBA00023172"/>
    </source>
</evidence>
<evidence type="ECO:0000256" key="3">
    <source>
        <dbReference type="ARBA" id="ARBA00023125"/>
    </source>
</evidence>
<evidence type="ECO:0000256" key="6">
    <source>
        <dbReference type="HAMAP-Rule" id="MF_00031"/>
    </source>
</evidence>
<organism evidence="8 9">
    <name type="scientific">Acetivibrio ethanolgignens</name>
    <dbReference type="NCBI Taxonomy" id="290052"/>
    <lineage>
        <taxon>Bacteria</taxon>
        <taxon>Bacillati</taxon>
        <taxon>Bacillota</taxon>
        <taxon>Clostridia</taxon>
        <taxon>Eubacteriales</taxon>
        <taxon>Oscillospiraceae</taxon>
        <taxon>Acetivibrio</taxon>
    </lineage>
</organism>
<evidence type="ECO:0000259" key="7">
    <source>
        <dbReference type="SMART" id="SM00278"/>
    </source>
</evidence>
<feature type="domain" description="Helix-hairpin-helix DNA-binding motif class 1" evidence="7">
    <location>
        <begin position="108"/>
        <end position="127"/>
    </location>
</feature>
<keyword evidence="5 6" id="KW-0234">DNA repair</keyword>